<dbReference type="PROSITE" id="PS00018">
    <property type="entry name" value="EF_HAND_1"/>
    <property type="match status" value="1"/>
</dbReference>
<dbReference type="Gene3D" id="3.80.10.10">
    <property type="entry name" value="Ribonuclease Inhibitor"/>
    <property type="match status" value="1"/>
</dbReference>
<accession>A0A6G0SB56</accession>
<sequence length="931" mass="106987">METIVLLEAILRDYCPRPAVLNPFKPTEKRWLSALRPAKAAQPYAIVGKVQLIQRNSPTSTRETNPTRSTYWLHFEDVSIRNDRDLPLYVLLSRTDDTVMDDDRAVQRMEASAQPILLDCGPEGQWKGSHMPRIFEQELLVFDPMVFASVAIGKPAAAKPPTAQVLVFAYGAFETYVPPTKSAEQIALEMEALSNRFLQTVMDIDQDELQGDNDLSLEVLQRNARQLFRMFDEDKSDSIDFKEYKQMLAYMKVNLLESKAKRFFQLVDDQNKGYIDEREFVIAMYITSYLRALQKEKKQKEAKSASATQNLSPTDVFHQLDGDRDEMLNTFEYEKALELLGIPISSKRDRKRARAKLPKSSLISLEEFKRAWVELVDVRLELEKRSIGTFSGMVGQKKSKKLTEIMRNALLGEIHREEQEELNAALKAKDEVVRLEKERRAIEQEESRRLFQQQRHAATSTRTKEALRERQDKINRKKERMIKDRQAREERRLLGRAEDEAEKRVIHEREVVQELMMSKMERIIRRKARCGDDVVNLHGRGLKELPYDLYHGRDALASLSSLLILDISRNQLEDLPGTIFTHLFSLQSLDISNNELKGIPEEIGEARDLQLLDARSNKLTTIPAALTKLYELRVLHLAYNRLVTFGDNCDGLRSLEELNLASNALEVLADGIGESLVNIVRLNLRGNPSLKRLPDSLQQLRSLSICDLNACDQKRLGLLPGVCGISNRQVTSDEFCRRVEAAMKSSAGDDNEGKRTWQQRYERLARHYFYEFKHVGHTIVFDASTQRQIGGVNNDVETRLQRQRSERAESAIRECNDFRAQLAAVYRADSDVLVPATEQAHKRRAQHEKTLLGRARRDAQAINADVKDQVEAARRRHEEARQLQRAKFADEMKRLARERLQSKQQRRSQGKSGRKIAAAIEEEGNAPEREN</sequence>
<name>A0A6G0SB56_9STRA</name>
<dbReference type="Proteomes" id="UP000486351">
    <property type="component" value="Unassembled WGS sequence"/>
</dbReference>
<dbReference type="PRINTS" id="PR00019">
    <property type="entry name" value="LEURICHRPT"/>
</dbReference>
<feature type="domain" description="EF-hand" evidence="6">
    <location>
        <begin position="255"/>
        <end position="290"/>
    </location>
</feature>
<organism evidence="7 8">
    <name type="scientific">Phytophthora fragariae</name>
    <dbReference type="NCBI Taxonomy" id="53985"/>
    <lineage>
        <taxon>Eukaryota</taxon>
        <taxon>Sar</taxon>
        <taxon>Stramenopiles</taxon>
        <taxon>Oomycota</taxon>
        <taxon>Peronosporomycetes</taxon>
        <taxon>Peronosporales</taxon>
        <taxon>Peronosporaceae</taxon>
        <taxon>Phytophthora</taxon>
    </lineage>
</organism>
<dbReference type="InterPro" id="IPR050216">
    <property type="entry name" value="LRR_domain-containing"/>
</dbReference>
<dbReference type="InterPro" id="IPR011992">
    <property type="entry name" value="EF-hand-dom_pair"/>
</dbReference>
<feature type="region of interest" description="Disordered" evidence="5">
    <location>
        <begin position="897"/>
        <end position="931"/>
    </location>
</feature>
<keyword evidence="4" id="KW-0175">Coiled coil</keyword>
<dbReference type="SUPFAM" id="SSF52058">
    <property type="entry name" value="L domain-like"/>
    <property type="match status" value="1"/>
</dbReference>
<feature type="domain" description="EF-hand" evidence="6">
    <location>
        <begin position="219"/>
        <end position="254"/>
    </location>
</feature>
<dbReference type="SUPFAM" id="SSF47473">
    <property type="entry name" value="EF-hand"/>
    <property type="match status" value="1"/>
</dbReference>
<dbReference type="InterPro" id="IPR003591">
    <property type="entry name" value="Leu-rich_rpt_typical-subtyp"/>
</dbReference>
<gene>
    <name evidence="7" type="ORF">PF008_g4491</name>
</gene>
<dbReference type="PROSITE" id="PS50222">
    <property type="entry name" value="EF_HAND_2"/>
    <property type="match status" value="2"/>
</dbReference>
<comment type="caution">
    <text evidence="7">The sequence shown here is derived from an EMBL/GenBank/DDBJ whole genome shotgun (WGS) entry which is preliminary data.</text>
</comment>
<evidence type="ECO:0000313" key="8">
    <source>
        <dbReference type="Proteomes" id="UP000486351"/>
    </source>
</evidence>
<dbReference type="CDD" id="cd00051">
    <property type="entry name" value="EFh"/>
    <property type="match status" value="1"/>
</dbReference>
<keyword evidence="3" id="KW-0106">Calcium</keyword>
<proteinExistence type="predicted"/>
<evidence type="ECO:0000256" key="4">
    <source>
        <dbReference type="SAM" id="Coils"/>
    </source>
</evidence>
<dbReference type="InterPro" id="IPR002048">
    <property type="entry name" value="EF_hand_dom"/>
</dbReference>
<dbReference type="SMART" id="SM00054">
    <property type="entry name" value="EFh"/>
    <property type="match status" value="3"/>
</dbReference>
<evidence type="ECO:0000259" key="6">
    <source>
        <dbReference type="PROSITE" id="PS50222"/>
    </source>
</evidence>
<dbReference type="InterPro" id="IPR018247">
    <property type="entry name" value="EF_Hand_1_Ca_BS"/>
</dbReference>
<keyword evidence="1" id="KW-0433">Leucine-rich repeat</keyword>
<dbReference type="InterPro" id="IPR032675">
    <property type="entry name" value="LRR_dom_sf"/>
</dbReference>
<evidence type="ECO:0000313" key="7">
    <source>
        <dbReference type="EMBL" id="KAE9354541.1"/>
    </source>
</evidence>
<dbReference type="Gene3D" id="1.10.238.10">
    <property type="entry name" value="EF-hand"/>
    <property type="match status" value="1"/>
</dbReference>
<reference evidence="7 8" key="1">
    <citation type="submission" date="2018-09" db="EMBL/GenBank/DDBJ databases">
        <title>Genomic investigation of the strawberry pathogen Phytophthora fragariae indicates pathogenicity is determined by transcriptional variation in three key races.</title>
        <authorList>
            <person name="Adams T.M."/>
            <person name="Armitage A.D."/>
            <person name="Sobczyk M.K."/>
            <person name="Bates H.J."/>
            <person name="Dunwell J.M."/>
            <person name="Nellist C.F."/>
            <person name="Harrison R.J."/>
        </authorList>
    </citation>
    <scope>NUCLEOTIDE SEQUENCE [LARGE SCALE GENOMIC DNA]</scope>
    <source>
        <strain evidence="7 8">NOV-77</strain>
    </source>
</reference>
<dbReference type="AlphaFoldDB" id="A0A6G0SB56"/>
<feature type="coiled-coil region" evidence="4">
    <location>
        <begin position="418"/>
        <end position="484"/>
    </location>
</feature>
<evidence type="ECO:0000256" key="5">
    <source>
        <dbReference type="SAM" id="MobiDB-lite"/>
    </source>
</evidence>
<dbReference type="SMART" id="SM00369">
    <property type="entry name" value="LRR_TYP"/>
    <property type="match status" value="4"/>
</dbReference>
<dbReference type="Pfam" id="PF13855">
    <property type="entry name" value="LRR_8"/>
    <property type="match status" value="2"/>
</dbReference>
<dbReference type="InterPro" id="IPR001611">
    <property type="entry name" value="Leu-rich_rpt"/>
</dbReference>
<feature type="compositionally biased region" description="Basic residues" evidence="5">
    <location>
        <begin position="904"/>
        <end position="914"/>
    </location>
</feature>
<dbReference type="GO" id="GO:0005737">
    <property type="term" value="C:cytoplasm"/>
    <property type="evidence" value="ECO:0007669"/>
    <property type="project" value="TreeGrafter"/>
</dbReference>
<dbReference type="PANTHER" id="PTHR48051:SF1">
    <property type="entry name" value="RAS SUPPRESSOR PROTEIN 1"/>
    <property type="match status" value="1"/>
</dbReference>
<evidence type="ECO:0000256" key="2">
    <source>
        <dbReference type="ARBA" id="ARBA00022737"/>
    </source>
</evidence>
<dbReference type="SMART" id="SM00364">
    <property type="entry name" value="LRR_BAC"/>
    <property type="match status" value="6"/>
</dbReference>
<feature type="coiled-coil region" evidence="4">
    <location>
        <begin position="856"/>
        <end position="883"/>
    </location>
</feature>
<evidence type="ECO:0000256" key="1">
    <source>
        <dbReference type="ARBA" id="ARBA00022614"/>
    </source>
</evidence>
<dbReference type="GO" id="GO:0005509">
    <property type="term" value="F:calcium ion binding"/>
    <property type="evidence" value="ECO:0007669"/>
    <property type="project" value="InterPro"/>
</dbReference>
<dbReference type="PROSITE" id="PS51450">
    <property type="entry name" value="LRR"/>
    <property type="match status" value="1"/>
</dbReference>
<dbReference type="EMBL" id="QXFY01000153">
    <property type="protein sequence ID" value="KAE9354541.1"/>
    <property type="molecule type" value="Genomic_DNA"/>
</dbReference>
<evidence type="ECO:0000256" key="3">
    <source>
        <dbReference type="ARBA" id="ARBA00022837"/>
    </source>
</evidence>
<keyword evidence="2" id="KW-0677">Repeat</keyword>
<protein>
    <recommendedName>
        <fullName evidence="6">EF-hand domain-containing protein</fullName>
    </recommendedName>
</protein>
<dbReference type="PANTHER" id="PTHR48051">
    <property type="match status" value="1"/>
</dbReference>